<sequence length="283" mass="30493">MFTTPFDYRNAHSVQDVIEWLQEDPDNTKILAGGHSLLPLMKLRLSTVSHLIDIGQIPELQGIVLSDNELRIGAFTRYVQLVRDPSVALAAPLVAEAARVIGDLQVRNRGTIGGSLCHADPAADLPAALLALGAELEIAGPAGKRREDIDSFFLAPFITTLAPGEVLTAIRIPRIAQGARSIYLKRPHLASGYPIIGVAAWVVLRDAQVDSCRIAITGIGSVPFRAFSAEQMLVGQTFTRDVILRAAEQVASDQSFDDDDDGYKANLCRVYVTRALAALGNQG</sequence>
<dbReference type="InterPro" id="IPR005107">
    <property type="entry name" value="CO_DH_flav_C"/>
</dbReference>
<evidence type="ECO:0000259" key="4">
    <source>
        <dbReference type="PROSITE" id="PS51387"/>
    </source>
</evidence>
<dbReference type="InterPro" id="IPR036318">
    <property type="entry name" value="FAD-bd_PCMH-like_sf"/>
</dbReference>
<dbReference type="Gene3D" id="3.30.390.50">
    <property type="entry name" value="CO dehydrogenase flavoprotein, C-terminal domain"/>
    <property type="match status" value="1"/>
</dbReference>
<name>A0ABM6RUI4_9FIRM</name>
<evidence type="ECO:0000256" key="2">
    <source>
        <dbReference type="ARBA" id="ARBA00022827"/>
    </source>
</evidence>
<gene>
    <name evidence="5" type="ORF">BXT84_13565</name>
</gene>
<dbReference type="Proteomes" id="UP000325292">
    <property type="component" value="Chromosome"/>
</dbReference>
<dbReference type="Gene3D" id="3.30.43.10">
    <property type="entry name" value="Uridine Diphospho-n-acetylenolpyruvylglucosamine Reductase, domain 2"/>
    <property type="match status" value="1"/>
</dbReference>
<evidence type="ECO:0000256" key="1">
    <source>
        <dbReference type="ARBA" id="ARBA00022630"/>
    </source>
</evidence>
<dbReference type="PROSITE" id="PS51387">
    <property type="entry name" value="FAD_PCMH"/>
    <property type="match status" value="1"/>
</dbReference>
<protein>
    <recommendedName>
        <fullName evidence="4">FAD-binding PCMH-type domain-containing protein</fullName>
    </recommendedName>
</protein>
<dbReference type="InterPro" id="IPR016169">
    <property type="entry name" value="FAD-bd_PCMH_sub2"/>
</dbReference>
<dbReference type="SUPFAM" id="SSF55447">
    <property type="entry name" value="CO dehydrogenase flavoprotein C-terminal domain-like"/>
    <property type="match status" value="1"/>
</dbReference>
<keyword evidence="1" id="KW-0285">Flavoprotein</keyword>
<dbReference type="SMART" id="SM01092">
    <property type="entry name" value="CO_deh_flav_C"/>
    <property type="match status" value="1"/>
</dbReference>
<keyword evidence="2" id="KW-0274">FAD</keyword>
<dbReference type="InterPro" id="IPR016167">
    <property type="entry name" value="FAD-bd_PCMH_sub1"/>
</dbReference>
<proteinExistence type="predicted"/>
<evidence type="ECO:0000313" key="5">
    <source>
        <dbReference type="EMBL" id="AUW94851.1"/>
    </source>
</evidence>
<dbReference type="Gene3D" id="3.30.465.10">
    <property type="match status" value="1"/>
</dbReference>
<organism evidence="5 6">
    <name type="scientific">Sulfobacillus thermotolerans</name>
    <dbReference type="NCBI Taxonomy" id="338644"/>
    <lineage>
        <taxon>Bacteria</taxon>
        <taxon>Bacillati</taxon>
        <taxon>Bacillota</taxon>
        <taxon>Clostridia</taxon>
        <taxon>Eubacteriales</taxon>
        <taxon>Clostridiales Family XVII. Incertae Sedis</taxon>
        <taxon>Sulfobacillus</taxon>
    </lineage>
</organism>
<dbReference type="Pfam" id="PF03450">
    <property type="entry name" value="CO_deh_flav_C"/>
    <property type="match status" value="1"/>
</dbReference>
<accession>A0ABM6RUI4</accession>
<keyword evidence="6" id="KW-1185">Reference proteome</keyword>
<feature type="domain" description="FAD-binding PCMH-type" evidence="4">
    <location>
        <begin position="1"/>
        <end position="177"/>
    </location>
</feature>
<evidence type="ECO:0000256" key="3">
    <source>
        <dbReference type="ARBA" id="ARBA00023002"/>
    </source>
</evidence>
<reference evidence="5 6" key="1">
    <citation type="journal article" date="2019" name="Sci. Rep.">
        <title>Sulfobacillus thermotolerans: new insights into resistance and metabolic capacities of acidophilic chemolithotrophs.</title>
        <authorList>
            <person name="Panyushkina A.E."/>
            <person name="Babenko V.V."/>
            <person name="Nikitina A.S."/>
            <person name="Selezneva O.V."/>
            <person name="Tsaplina I.A."/>
            <person name="Letarova M.A."/>
            <person name="Kostryukova E.S."/>
            <person name="Letarov A.V."/>
        </authorList>
    </citation>
    <scope>NUCLEOTIDE SEQUENCE [LARGE SCALE GENOMIC DNA]</scope>
    <source>
        <strain evidence="5 6">Kr1</strain>
    </source>
</reference>
<dbReference type="InterPro" id="IPR002346">
    <property type="entry name" value="Mopterin_DH_FAD-bd"/>
</dbReference>
<keyword evidence="3" id="KW-0560">Oxidoreductase</keyword>
<dbReference type="InterPro" id="IPR051312">
    <property type="entry name" value="Diverse_Substr_Oxidored"/>
</dbReference>
<dbReference type="InterPro" id="IPR036683">
    <property type="entry name" value="CO_DH_flav_C_dom_sf"/>
</dbReference>
<dbReference type="SUPFAM" id="SSF56176">
    <property type="entry name" value="FAD-binding/transporter-associated domain-like"/>
    <property type="match status" value="1"/>
</dbReference>
<dbReference type="Pfam" id="PF00941">
    <property type="entry name" value="FAD_binding_5"/>
    <property type="match status" value="1"/>
</dbReference>
<dbReference type="PANTHER" id="PTHR42659:SF2">
    <property type="entry name" value="XANTHINE DEHYDROGENASE SUBUNIT C-RELATED"/>
    <property type="match status" value="1"/>
</dbReference>
<dbReference type="InterPro" id="IPR016166">
    <property type="entry name" value="FAD-bd_PCMH"/>
</dbReference>
<dbReference type="PANTHER" id="PTHR42659">
    <property type="entry name" value="XANTHINE DEHYDROGENASE SUBUNIT C-RELATED"/>
    <property type="match status" value="1"/>
</dbReference>
<dbReference type="EMBL" id="CP019454">
    <property type="protein sequence ID" value="AUW94851.1"/>
    <property type="molecule type" value="Genomic_DNA"/>
</dbReference>
<evidence type="ECO:0000313" key="6">
    <source>
        <dbReference type="Proteomes" id="UP000325292"/>
    </source>
</evidence>